<name>A0A371RIQ7_9PROT</name>
<dbReference type="Proteomes" id="UP000264589">
    <property type="component" value="Unassembled WGS sequence"/>
</dbReference>
<evidence type="ECO:0000256" key="1">
    <source>
        <dbReference type="SAM" id="SignalP"/>
    </source>
</evidence>
<organism evidence="2 3">
    <name type="scientific">Parvularcula marina</name>
    <dbReference type="NCBI Taxonomy" id="2292771"/>
    <lineage>
        <taxon>Bacteria</taxon>
        <taxon>Pseudomonadati</taxon>
        <taxon>Pseudomonadota</taxon>
        <taxon>Alphaproteobacteria</taxon>
        <taxon>Parvularculales</taxon>
        <taxon>Parvularculaceae</taxon>
        <taxon>Parvularcula</taxon>
    </lineage>
</organism>
<proteinExistence type="predicted"/>
<feature type="chain" id="PRO_5017026539" evidence="1">
    <location>
        <begin position="20"/>
        <end position="144"/>
    </location>
</feature>
<keyword evidence="1" id="KW-0732">Signal</keyword>
<comment type="caution">
    <text evidence="2">The sequence shown here is derived from an EMBL/GenBank/DDBJ whole genome shotgun (WGS) entry which is preliminary data.</text>
</comment>
<dbReference type="PROSITE" id="PS51257">
    <property type="entry name" value="PROKAR_LIPOPROTEIN"/>
    <property type="match status" value="1"/>
</dbReference>
<dbReference type="InParanoid" id="A0A371RIQ7"/>
<feature type="signal peptide" evidence="1">
    <location>
        <begin position="1"/>
        <end position="19"/>
    </location>
</feature>
<dbReference type="AlphaFoldDB" id="A0A371RIQ7"/>
<keyword evidence="3" id="KW-1185">Reference proteome</keyword>
<reference evidence="2 3" key="1">
    <citation type="submission" date="2018-08" db="EMBL/GenBank/DDBJ databases">
        <title>Parvularcula sp. SM1705, isolated from surface water of the South Sea China.</title>
        <authorList>
            <person name="Sun L."/>
        </authorList>
    </citation>
    <scope>NUCLEOTIDE SEQUENCE [LARGE SCALE GENOMIC DNA]</scope>
    <source>
        <strain evidence="2 3">SM1705</strain>
    </source>
</reference>
<dbReference type="OrthoDB" id="6647736at2"/>
<protein>
    <submittedName>
        <fullName evidence="2">Uncharacterized protein</fullName>
    </submittedName>
</protein>
<dbReference type="RefSeq" id="WP_116391955.1">
    <property type="nucleotide sequence ID" value="NZ_CAXQPM010000005.1"/>
</dbReference>
<evidence type="ECO:0000313" key="3">
    <source>
        <dbReference type="Proteomes" id="UP000264589"/>
    </source>
</evidence>
<dbReference type="EMBL" id="QUQO01000001">
    <property type="protein sequence ID" value="RFB05323.1"/>
    <property type="molecule type" value="Genomic_DNA"/>
</dbReference>
<accession>A0A371RIQ7</accession>
<gene>
    <name evidence="2" type="ORF">DX908_08680</name>
</gene>
<sequence>MAKFRIRAALASAALLLSACEITPENLAIINQALLEASTTYATPTPYQTRGSEVSCVTYLPTGQRFRVYTRIFTGAQLNSATGRYGRYGYDPYSRYAVLYWQDGRVTVIRLDAYGSVQIPSYGVQGTDESGRRWLISNSTYSCY</sequence>
<evidence type="ECO:0000313" key="2">
    <source>
        <dbReference type="EMBL" id="RFB05323.1"/>
    </source>
</evidence>